<feature type="non-terminal residue" evidence="2">
    <location>
        <position position="1"/>
    </location>
</feature>
<accession>A0A367J6R2</accession>
<dbReference type="AlphaFoldDB" id="A0A367J6R2"/>
<reference evidence="2 3" key="1">
    <citation type="journal article" date="2018" name="G3 (Bethesda)">
        <title>Phylogenetic and Phylogenomic Definition of Rhizopus Species.</title>
        <authorList>
            <person name="Gryganskyi A.P."/>
            <person name="Golan J."/>
            <person name="Dolatabadi S."/>
            <person name="Mondo S."/>
            <person name="Robb S."/>
            <person name="Idnurm A."/>
            <person name="Muszewska A."/>
            <person name="Steczkiewicz K."/>
            <person name="Masonjones S."/>
            <person name="Liao H.L."/>
            <person name="Gajdeczka M.T."/>
            <person name="Anike F."/>
            <person name="Vuek A."/>
            <person name="Anishchenko I.M."/>
            <person name="Voigt K."/>
            <person name="de Hoog G.S."/>
            <person name="Smith M.E."/>
            <person name="Heitman J."/>
            <person name="Vilgalys R."/>
            <person name="Stajich J.E."/>
        </authorList>
    </citation>
    <scope>NUCLEOTIDE SEQUENCE [LARGE SCALE GENOMIC DNA]</scope>
    <source>
        <strain evidence="2 3">LSU 92-RS-03</strain>
    </source>
</reference>
<feature type="domain" description="N-acetyl-gamma-glutamyl-phosphate reductase dimerisation" evidence="1">
    <location>
        <begin position="6"/>
        <end position="93"/>
    </location>
</feature>
<name>A0A367J6R2_RHIST</name>
<gene>
    <name evidence="2" type="primary">ARG11</name>
    <name evidence="2" type="ORF">CU098_009758</name>
</gene>
<dbReference type="GO" id="GO:0016301">
    <property type="term" value="F:kinase activity"/>
    <property type="evidence" value="ECO:0007669"/>
    <property type="project" value="UniProtKB-KW"/>
</dbReference>
<comment type="caution">
    <text evidence="2">The sequence shown here is derived from an EMBL/GenBank/DDBJ whole genome shotgun (WGS) entry which is preliminary data.</text>
</comment>
<dbReference type="Proteomes" id="UP000253551">
    <property type="component" value="Unassembled WGS sequence"/>
</dbReference>
<dbReference type="Pfam" id="PF22698">
    <property type="entry name" value="Semialdhyde_dhC_1"/>
    <property type="match status" value="1"/>
</dbReference>
<dbReference type="OrthoDB" id="438291at2759"/>
<dbReference type="PANTHER" id="PTHR32338">
    <property type="entry name" value="N-ACETYL-GAMMA-GLUTAMYL-PHOSPHATE REDUCTASE, CHLOROPLASTIC-RELATED-RELATED"/>
    <property type="match status" value="1"/>
</dbReference>
<dbReference type="SUPFAM" id="SSF55347">
    <property type="entry name" value="Glyceraldehyde-3-phosphate dehydrogenase-like, C-terminal domain"/>
    <property type="match status" value="1"/>
</dbReference>
<organism evidence="2 3">
    <name type="scientific">Rhizopus stolonifer</name>
    <name type="common">Rhizopus nigricans</name>
    <dbReference type="NCBI Taxonomy" id="4846"/>
    <lineage>
        <taxon>Eukaryota</taxon>
        <taxon>Fungi</taxon>
        <taxon>Fungi incertae sedis</taxon>
        <taxon>Mucoromycota</taxon>
        <taxon>Mucoromycotina</taxon>
        <taxon>Mucoromycetes</taxon>
        <taxon>Mucorales</taxon>
        <taxon>Mucorineae</taxon>
        <taxon>Rhizopodaceae</taxon>
        <taxon>Rhizopus</taxon>
    </lineage>
</organism>
<protein>
    <submittedName>
        <fullName evidence="2">N-acetyl-gamma-glutamyl-phosphate reductase/acetylglutamate kinase</fullName>
    </submittedName>
</protein>
<sequence length="121" mass="13145">SYQLGTSVNFIPHVASWFQGIALTVNVPLAKSMSSEDIKSVFKEFYQGERLVQVLESGEPLVRDNAGKHCVRIGGFNVHPEGRRAVITTTLDNLLKGAATQAVQNLNLALGFDEYAGIPTN</sequence>
<dbReference type="STRING" id="4846.A0A367J6R2"/>
<keyword evidence="2" id="KW-0808">Transferase</keyword>
<keyword evidence="2" id="KW-0418">Kinase</keyword>
<evidence type="ECO:0000259" key="1">
    <source>
        <dbReference type="Pfam" id="PF22698"/>
    </source>
</evidence>
<proteinExistence type="predicted"/>
<evidence type="ECO:0000313" key="3">
    <source>
        <dbReference type="Proteomes" id="UP000253551"/>
    </source>
</evidence>
<dbReference type="Gene3D" id="3.40.50.720">
    <property type="entry name" value="NAD(P)-binding Rossmann-like Domain"/>
    <property type="match status" value="1"/>
</dbReference>
<evidence type="ECO:0000313" key="2">
    <source>
        <dbReference type="EMBL" id="RCH85652.1"/>
    </source>
</evidence>
<dbReference type="Gene3D" id="3.30.360.10">
    <property type="entry name" value="Dihydrodipicolinate Reductase, domain 2"/>
    <property type="match status" value="1"/>
</dbReference>
<keyword evidence="3" id="KW-1185">Reference proteome</keyword>
<dbReference type="EMBL" id="PJQM01004118">
    <property type="protein sequence ID" value="RCH85652.1"/>
    <property type="molecule type" value="Genomic_DNA"/>
</dbReference>
<dbReference type="InterPro" id="IPR050085">
    <property type="entry name" value="AGPR"/>
</dbReference>
<dbReference type="PANTHER" id="PTHR32338:SF10">
    <property type="entry name" value="N-ACETYL-GAMMA-GLUTAMYL-PHOSPHATE REDUCTASE, CHLOROPLASTIC-RELATED"/>
    <property type="match status" value="1"/>
</dbReference>
<dbReference type="InterPro" id="IPR058924">
    <property type="entry name" value="AGPR_dimerisation_dom"/>
</dbReference>